<evidence type="ECO:0000313" key="2">
    <source>
        <dbReference type="WBParaSite" id="Hba_06009"/>
    </source>
</evidence>
<sequence>MSRLGAGLTCLQVYMKHNKRNIDVHMLQKIIIFI</sequence>
<proteinExistence type="predicted"/>
<dbReference type="Proteomes" id="UP000095283">
    <property type="component" value="Unplaced"/>
</dbReference>
<dbReference type="WBParaSite" id="Hba_06009">
    <property type="protein sequence ID" value="Hba_06009"/>
    <property type="gene ID" value="Hba_06009"/>
</dbReference>
<keyword evidence="1" id="KW-1185">Reference proteome</keyword>
<accession>A0A1I7WLK4</accession>
<organism evidence="1 2">
    <name type="scientific">Heterorhabditis bacteriophora</name>
    <name type="common">Entomopathogenic nematode worm</name>
    <dbReference type="NCBI Taxonomy" id="37862"/>
    <lineage>
        <taxon>Eukaryota</taxon>
        <taxon>Metazoa</taxon>
        <taxon>Ecdysozoa</taxon>
        <taxon>Nematoda</taxon>
        <taxon>Chromadorea</taxon>
        <taxon>Rhabditida</taxon>
        <taxon>Rhabditina</taxon>
        <taxon>Rhabditomorpha</taxon>
        <taxon>Strongyloidea</taxon>
        <taxon>Heterorhabditidae</taxon>
        <taxon>Heterorhabditis</taxon>
    </lineage>
</organism>
<reference evidence="2" key="1">
    <citation type="submission" date="2016-11" db="UniProtKB">
        <authorList>
            <consortium name="WormBaseParasite"/>
        </authorList>
    </citation>
    <scope>IDENTIFICATION</scope>
</reference>
<evidence type="ECO:0000313" key="1">
    <source>
        <dbReference type="Proteomes" id="UP000095283"/>
    </source>
</evidence>
<dbReference type="AlphaFoldDB" id="A0A1I7WLK4"/>
<protein>
    <submittedName>
        <fullName evidence="2">Uncharacterized protein</fullName>
    </submittedName>
</protein>
<name>A0A1I7WLK4_HETBA</name>